<protein>
    <submittedName>
        <fullName evidence="1">Uncharacterized protein</fullName>
    </submittedName>
</protein>
<organism evidence="1 2">
    <name type="scientific">Heterotrigona itama</name>
    <dbReference type="NCBI Taxonomy" id="395501"/>
    <lineage>
        <taxon>Eukaryota</taxon>
        <taxon>Metazoa</taxon>
        <taxon>Ecdysozoa</taxon>
        <taxon>Arthropoda</taxon>
        <taxon>Hexapoda</taxon>
        <taxon>Insecta</taxon>
        <taxon>Pterygota</taxon>
        <taxon>Neoptera</taxon>
        <taxon>Endopterygota</taxon>
        <taxon>Hymenoptera</taxon>
        <taxon>Apocrita</taxon>
        <taxon>Aculeata</taxon>
        <taxon>Apoidea</taxon>
        <taxon>Anthophila</taxon>
        <taxon>Apidae</taxon>
        <taxon>Heterotrigona</taxon>
    </lineage>
</organism>
<comment type="caution">
    <text evidence="1">The sequence shown here is derived from an EMBL/GenBank/DDBJ whole genome shotgun (WGS) entry which is preliminary data.</text>
</comment>
<evidence type="ECO:0000313" key="2">
    <source>
        <dbReference type="Proteomes" id="UP000752696"/>
    </source>
</evidence>
<keyword evidence="2" id="KW-1185">Reference proteome</keyword>
<dbReference type="EMBL" id="CAJDYZ010007269">
    <property type="protein sequence ID" value="CAD1474194.1"/>
    <property type="molecule type" value="Genomic_DNA"/>
</dbReference>
<reference evidence="1" key="1">
    <citation type="submission" date="2020-07" db="EMBL/GenBank/DDBJ databases">
        <authorList>
            <person name="Nazaruddin N."/>
        </authorList>
    </citation>
    <scope>NUCLEOTIDE SEQUENCE</scope>
</reference>
<proteinExistence type="predicted"/>
<dbReference type="AlphaFoldDB" id="A0A6V7H4K2"/>
<sequence>MGLVDWATTTRDASDAGYQSETLPHMHCHCGSHAVTVQLRHNAVVKRHAATSRLLGKRRGKQYVPGVGGSLAAVRPRIVATYETGVIVDVNVPFENDFQALKNAKIA</sequence>
<dbReference type="OrthoDB" id="5956564at2759"/>
<dbReference type="Proteomes" id="UP000752696">
    <property type="component" value="Unassembled WGS sequence"/>
</dbReference>
<evidence type="ECO:0000313" key="1">
    <source>
        <dbReference type="EMBL" id="CAD1474194.1"/>
    </source>
</evidence>
<accession>A0A6V7H4K2</accession>
<gene>
    <name evidence="1" type="ORF">MHI_LOCUS453166</name>
</gene>
<name>A0A6V7H4K2_9HYME</name>